<organism evidence="1">
    <name type="scientific">marine sediment metagenome</name>
    <dbReference type="NCBI Taxonomy" id="412755"/>
    <lineage>
        <taxon>unclassified sequences</taxon>
        <taxon>metagenomes</taxon>
        <taxon>ecological metagenomes</taxon>
    </lineage>
</organism>
<dbReference type="AlphaFoldDB" id="A0A0F9C2U0"/>
<evidence type="ECO:0000313" key="1">
    <source>
        <dbReference type="EMBL" id="KKL28520.1"/>
    </source>
</evidence>
<reference evidence="1" key="1">
    <citation type="journal article" date="2015" name="Nature">
        <title>Complex archaea that bridge the gap between prokaryotes and eukaryotes.</title>
        <authorList>
            <person name="Spang A."/>
            <person name="Saw J.H."/>
            <person name="Jorgensen S.L."/>
            <person name="Zaremba-Niedzwiedzka K."/>
            <person name="Martijn J."/>
            <person name="Lind A.E."/>
            <person name="van Eijk R."/>
            <person name="Schleper C."/>
            <person name="Guy L."/>
            <person name="Ettema T.J."/>
        </authorList>
    </citation>
    <scope>NUCLEOTIDE SEQUENCE</scope>
</reference>
<protein>
    <submittedName>
        <fullName evidence="1">Uncharacterized protein</fullName>
    </submittedName>
</protein>
<dbReference type="EMBL" id="LAZR01035070">
    <property type="protein sequence ID" value="KKL28520.1"/>
    <property type="molecule type" value="Genomic_DNA"/>
</dbReference>
<accession>A0A0F9C2U0</accession>
<comment type="caution">
    <text evidence="1">The sequence shown here is derived from an EMBL/GenBank/DDBJ whole genome shotgun (WGS) entry which is preliminary data.</text>
</comment>
<name>A0A0F9C2U0_9ZZZZ</name>
<gene>
    <name evidence="1" type="ORF">LCGC14_2374330</name>
</gene>
<sequence length="93" mass="10526">MDKSRSFFQVKHGEKLGDRLVLRFPAQNPQIVKRLSDSGITSIPNNMTIGYYLQLEDPDGAWCFMPINTAAAKILLTLTMVQNRIANDLLSRM</sequence>
<proteinExistence type="predicted"/>